<feature type="non-terminal residue" evidence="1">
    <location>
        <position position="1"/>
    </location>
</feature>
<organism evidence="1">
    <name type="scientific">mine drainage metagenome</name>
    <dbReference type="NCBI Taxonomy" id="410659"/>
    <lineage>
        <taxon>unclassified sequences</taxon>
        <taxon>metagenomes</taxon>
        <taxon>ecological metagenomes</taxon>
    </lineage>
</organism>
<reference evidence="1" key="1">
    <citation type="submission" date="2013-08" db="EMBL/GenBank/DDBJ databases">
        <authorList>
            <person name="Mendez C."/>
            <person name="Richter M."/>
            <person name="Ferrer M."/>
            <person name="Sanchez J."/>
        </authorList>
    </citation>
    <scope>NUCLEOTIDE SEQUENCE</scope>
</reference>
<protein>
    <submittedName>
        <fullName evidence="1">Uncharacterized protein</fullName>
    </submittedName>
</protein>
<name>T0YTG2_9ZZZZ</name>
<dbReference type="AlphaFoldDB" id="T0YTG2"/>
<accession>T0YTG2</accession>
<evidence type="ECO:0000313" key="1">
    <source>
        <dbReference type="EMBL" id="EQD36468.1"/>
    </source>
</evidence>
<proteinExistence type="predicted"/>
<sequence>LIKGFARFVLNSSADTQFLTNVSHSPEYMLVRTYWLPELNGIGIEAGLNATQISGLGMLQFSSANSYFNKSSNSTTYLFTTGNASDKYAAGFRTIVNSTGAHRFAFIYINGTARPLAHTLFYDVNSSSYAYLNGTGNNLYNSVELEVFYGYNSSKPIIEG</sequence>
<dbReference type="EMBL" id="AUZY01010980">
    <property type="protein sequence ID" value="EQD36468.1"/>
    <property type="molecule type" value="Genomic_DNA"/>
</dbReference>
<gene>
    <name evidence="1" type="ORF">B1B_16505</name>
</gene>
<feature type="non-terminal residue" evidence="1">
    <location>
        <position position="160"/>
    </location>
</feature>
<reference evidence="1" key="2">
    <citation type="journal article" date="2014" name="ISME J.">
        <title>Microbial stratification in low pH oxic and suboxic macroscopic growths along an acid mine drainage.</title>
        <authorList>
            <person name="Mendez-Garcia C."/>
            <person name="Mesa V."/>
            <person name="Sprenger R.R."/>
            <person name="Richter M."/>
            <person name="Diez M.S."/>
            <person name="Solano J."/>
            <person name="Bargiela R."/>
            <person name="Golyshina O.V."/>
            <person name="Manteca A."/>
            <person name="Ramos J.L."/>
            <person name="Gallego J.R."/>
            <person name="Llorente I."/>
            <person name="Martins Dos Santos V.A."/>
            <person name="Jensen O.N."/>
            <person name="Pelaez A.I."/>
            <person name="Sanchez J."/>
            <person name="Ferrer M."/>
        </authorList>
    </citation>
    <scope>NUCLEOTIDE SEQUENCE</scope>
</reference>
<comment type="caution">
    <text evidence="1">The sequence shown here is derived from an EMBL/GenBank/DDBJ whole genome shotgun (WGS) entry which is preliminary data.</text>
</comment>